<accession>A0ABP8FRI9</accession>
<dbReference type="EMBL" id="BAABFT010000001">
    <property type="protein sequence ID" value="GAA4309393.1"/>
    <property type="molecule type" value="Genomic_DNA"/>
</dbReference>
<comment type="caution">
    <text evidence="4">The sequence shown here is derived from an EMBL/GenBank/DDBJ whole genome shotgun (WGS) entry which is preliminary data.</text>
</comment>
<dbReference type="PANTHER" id="PTHR36540:SF1">
    <property type="entry name" value="PYRIMIDINE_PURINE NUCLEOSIDE PHOSPHORYLASE"/>
    <property type="match status" value="1"/>
</dbReference>
<sequence>MIDVNQYFDGAVKSLGYTSAEGKTTVGVMEPGEYEFGTSQHETMTVLEGELHILLPHGEAFQSYTNGQTFEVEANVTFKVKASLQTSYLCKYR</sequence>
<keyword evidence="5" id="KW-1185">Reference proteome</keyword>
<organism evidence="4 5">
    <name type="scientific">Mucilaginibacter gynuensis</name>
    <dbReference type="NCBI Taxonomy" id="1302236"/>
    <lineage>
        <taxon>Bacteria</taxon>
        <taxon>Pseudomonadati</taxon>
        <taxon>Bacteroidota</taxon>
        <taxon>Sphingobacteriia</taxon>
        <taxon>Sphingobacteriales</taxon>
        <taxon>Sphingobacteriaceae</taxon>
        <taxon>Mucilaginibacter</taxon>
    </lineage>
</organism>
<dbReference type="EC" id="2.4.2.1" evidence="3"/>
<comment type="similarity">
    <text evidence="3">Belongs to the nucleoside phosphorylase PpnP family.</text>
</comment>
<dbReference type="RefSeq" id="WP_345209274.1">
    <property type="nucleotide sequence ID" value="NZ_BAABFT010000001.1"/>
</dbReference>
<dbReference type="SUPFAM" id="SSF51182">
    <property type="entry name" value="RmlC-like cupins"/>
    <property type="match status" value="1"/>
</dbReference>
<comment type="catalytic activity">
    <reaction evidence="3">
        <text>a purine D-ribonucleoside + phosphate = a purine nucleobase + alpha-D-ribose 1-phosphate</text>
        <dbReference type="Rhea" id="RHEA:19805"/>
        <dbReference type="ChEBI" id="CHEBI:26386"/>
        <dbReference type="ChEBI" id="CHEBI:43474"/>
        <dbReference type="ChEBI" id="CHEBI:57720"/>
        <dbReference type="ChEBI" id="CHEBI:142355"/>
        <dbReference type="EC" id="2.4.2.1"/>
    </reaction>
</comment>
<dbReference type="HAMAP" id="MF_01537">
    <property type="entry name" value="Nucleos_phosphorylase_PpnP"/>
    <property type="match status" value="1"/>
</dbReference>
<comment type="catalytic activity">
    <reaction evidence="3">
        <text>uridine + phosphate = alpha-D-ribose 1-phosphate + uracil</text>
        <dbReference type="Rhea" id="RHEA:24388"/>
        <dbReference type="ChEBI" id="CHEBI:16704"/>
        <dbReference type="ChEBI" id="CHEBI:17568"/>
        <dbReference type="ChEBI" id="CHEBI:43474"/>
        <dbReference type="ChEBI" id="CHEBI:57720"/>
        <dbReference type="EC" id="2.4.2.2"/>
    </reaction>
</comment>
<name>A0ABP8FRI9_9SPHI</name>
<evidence type="ECO:0000256" key="3">
    <source>
        <dbReference type="HAMAP-Rule" id="MF_01537"/>
    </source>
</evidence>
<comment type="catalytic activity">
    <reaction evidence="3">
        <text>guanosine + phosphate = alpha-D-ribose 1-phosphate + guanine</text>
        <dbReference type="Rhea" id="RHEA:13233"/>
        <dbReference type="ChEBI" id="CHEBI:16235"/>
        <dbReference type="ChEBI" id="CHEBI:16750"/>
        <dbReference type="ChEBI" id="CHEBI:43474"/>
        <dbReference type="ChEBI" id="CHEBI:57720"/>
        <dbReference type="EC" id="2.4.2.1"/>
    </reaction>
</comment>
<comment type="catalytic activity">
    <reaction evidence="3">
        <text>cytidine + phosphate = cytosine + alpha-D-ribose 1-phosphate</text>
        <dbReference type="Rhea" id="RHEA:52540"/>
        <dbReference type="ChEBI" id="CHEBI:16040"/>
        <dbReference type="ChEBI" id="CHEBI:17562"/>
        <dbReference type="ChEBI" id="CHEBI:43474"/>
        <dbReference type="ChEBI" id="CHEBI:57720"/>
        <dbReference type="EC" id="2.4.2.2"/>
    </reaction>
</comment>
<comment type="catalytic activity">
    <reaction evidence="3">
        <text>thymidine + phosphate = 2-deoxy-alpha-D-ribose 1-phosphate + thymine</text>
        <dbReference type="Rhea" id="RHEA:16037"/>
        <dbReference type="ChEBI" id="CHEBI:17748"/>
        <dbReference type="ChEBI" id="CHEBI:17821"/>
        <dbReference type="ChEBI" id="CHEBI:43474"/>
        <dbReference type="ChEBI" id="CHEBI:57259"/>
        <dbReference type="EC" id="2.4.2.2"/>
    </reaction>
</comment>
<dbReference type="Proteomes" id="UP001500582">
    <property type="component" value="Unassembled WGS sequence"/>
</dbReference>
<dbReference type="InterPro" id="IPR009664">
    <property type="entry name" value="Ppnp"/>
</dbReference>
<protein>
    <recommendedName>
        <fullName evidence="3">Pyrimidine/purine nucleoside phosphorylase</fullName>
        <ecNumber evidence="3">2.4.2.1</ecNumber>
        <ecNumber evidence="3">2.4.2.2</ecNumber>
    </recommendedName>
    <alternativeName>
        <fullName evidence="3">Adenosine phosphorylase</fullName>
    </alternativeName>
    <alternativeName>
        <fullName evidence="3">Cytidine phosphorylase</fullName>
    </alternativeName>
    <alternativeName>
        <fullName evidence="3">Guanosine phosphorylase</fullName>
    </alternativeName>
    <alternativeName>
        <fullName evidence="3">Inosine phosphorylase</fullName>
    </alternativeName>
    <alternativeName>
        <fullName evidence="3">Thymidine phosphorylase</fullName>
    </alternativeName>
    <alternativeName>
        <fullName evidence="3">Uridine phosphorylase</fullName>
    </alternativeName>
    <alternativeName>
        <fullName evidence="3">Xanthosine phosphorylase</fullName>
    </alternativeName>
</protein>
<keyword evidence="1 3" id="KW-0328">Glycosyltransferase</keyword>
<comment type="catalytic activity">
    <reaction evidence="3">
        <text>xanthosine + phosphate = alpha-D-ribose 1-phosphate + xanthine</text>
        <dbReference type="Rhea" id="RHEA:27638"/>
        <dbReference type="ChEBI" id="CHEBI:17712"/>
        <dbReference type="ChEBI" id="CHEBI:18107"/>
        <dbReference type="ChEBI" id="CHEBI:43474"/>
        <dbReference type="ChEBI" id="CHEBI:57720"/>
        <dbReference type="EC" id="2.4.2.1"/>
    </reaction>
</comment>
<keyword evidence="2 3" id="KW-0808">Transferase</keyword>
<evidence type="ECO:0000313" key="4">
    <source>
        <dbReference type="EMBL" id="GAA4309393.1"/>
    </source>
</evidence>
<dbReference type="InterPro" id="IPR011051">
    <property type="entry name" value="RmlC_Cupin_sf"/>
</dbReference>
<comment type="catalytic activity">
    <reaction evidence="3">
        <text>inosine + phosphate = alpha-D-ribose 1-phosphate + hypoxanthine</text>
        <dbReference type="Rhea" id="RHEA:27646"/>
        <dbReference type="ChEBI" id="CHEBI:17368"/>
        <dbReference type="ChEBI" id="CHEBI:17596"/>
        <dbReference type="ChEBI" id="CHEBI:43474"/>
        <dbReference type="ChEBI" id="CHEBI:57720"/>
        <dbReference type="EC" id="2.4.2.1"/>
    </reaction>
</comment>
<evidence type="ECO:0000313" key="5">
    <source>
        <dbReference type="Proteomes" id="UP001500582"/>
    </source>
</evidence>
<gene>
    <name evidence="3" type="primary">ppnP</name>
    <name evidence="4" type="ORF">GCM10023149_03670</name>
</gene>
<dbReference type="PANTHER" id="PTHR36540">
    <property type="entry name" value="PYRIMIDINE/PURINE NUCLEOSIDE PHOSPHORYLASE"/>
    <property type="match status" value="1"/>
</dbReference>
<comment type="function">
    <text evidence="3">Catalyzes the phosphorolysis of diverse nucleosides, yielding D-ribose 1-phosphate and the respective free bases. Can use uridine, adenosine, guanosine, cytidine, thymidine, inosine and xanthosine as substrates. Also catalyzes the reverse reactions.</text>
</comment>
<dbReference type="Pfam" id="PF06865">
    <property type="entry name" value="Ppnp"/>
    <property type="match status" value="1"/>
</dbReference>
<reference evidence="5" key="1">
    <citation type="journal article" date="2019" name="Int. J. Syst. Evol. Microbiol.">
        <title>The Global Catalogue of Microorganisms (GCM) 10K type strain sequencing project: providing services to taxonomists for standard genome sequencing and annotation.</title>
        <authorList>
            <consortium name="The Broad Institute Genomics Platform"/>
            <consortium name="The Broad Institute Genome Sequencing Center for Infectious Disease"/>
            <person name="Wu L."/>
            <person name="Ma J."/>
        </authorList>
    </citation>
    <scope>NUCLEOTIDE SEQUENCE [LARGE SCALE GENOMIC DNA]</scope>
    <source>
        <strain evidence="5">JCM 17705</strain>
    </source>
</reference>
<dbReference type="EC" id="2.4.2.2" evidence="3"/>
<evidence type="ECO:0000256" key="1">
    <source>
        <dbReference type="ARBA" id="ARBA00022676"/>
    </source>
</evidence>
<proteinExistence type="inferred from homology"/>
<dbReference type="Gene3D" id="2.60.120.10">
    <property type="entry name" value="Jelly Rolls"/>
    <property type="match status" value="1"/>
</dbReference>
<comment type="catalytic activity">
    <reaction evidence="3">
        <text>adenosine + phosphate = alpha-D-ribose 1-phosphate + adenine</text>
        <dbReference type="Rhea" id="RHEA:27642"/>
        <dbReference type="ChEBI" id="CHEBI:16335"/>
        <dbReference type="ChEBI" id="CHEBI:16708"/>
        <dbReference type="ChEBI" id="CHEBI:43474"/>
        <dbReference type="ChEBI" id="CHEBI:57720"/>
        <dbReference type="EC" id="2.4.2.1"/>
    </reaction>
</comment>
<evidence type="ECO:0000256" key="2">
    <source>
        <dbReference type="ARBA" id="ARBA00022679"/>
    </source>
</evidence>
<dbReference type="InterPro" id="IPR014710">
    <property type="entry name" value="RmlC-like_jellyroll"/>
</dbReference>